<comment type="subcellular location">
    <subcellularLocation>
        <location evidence="1 7">Cytoplasm</location>
    </subcellularLocation>
</comment>
<dbReference type="PANTHER" id="PTHR34491:SF82">
    <property type="entry name" value="CHROMOSOME UNDETERMINED SCAFFOLD_21, WHOLE GENOME SHOTGUN SEQUENCE"/>
    <property type="match status" value="1"/>
</dbReference>
<keyword evidence="6 7" id="KW-0175">Coiled coil</keyword>
<evidence type="ECO:0000256" key="4">
    <source>
        <dbReference type="ARBA" id="ARBA00022490"/>
    </source>
</evidence>
<evidence type="ECO:0000313" key="9">
    <source>
        <dbReference type="EMBL" id="KAF3275370.1"/>
    </source>
</evidence>
<dbReference type="OrthoDB" id="21629at2759"/>
<evidence type="ECO:0000256" key="5">
    <source>
        <dbReference type="ARBA" id="ARBA00023016"/>
    </source>
</evidence>
<evidence type="ECO:0000313" key="10">
    <source>
        <dbReference type="Proteomes" id="UP000474640"/>
    </source>
</evidence>
<proteinExistence type="inferred from homology"/>
<feature type="region of interest" description="Disordered" evidence="8">
    <location>
        <begin position="1005"/>
        <end position="1041"/>
    </location>
</feature>
<evidence type="ECO:0000256" key="8">
    <source>
        <dbReference type="SAM" id="MobiDB-lite"/>
    </source>
</evidence>
<feature type="compositionally biased region" description="Polar residues" evidence="8">
    <location>
        <begin position="737"/>
        <end position="764"/>
    </location>
</feature>
<feature type="compositionally biased region" description="Low complexity" evidence="8">
    <location>
        <begin position="767"/>
        <end position="781"/>
    </location>
</feature>
<feature type="region of interest" description="Disordered" evidence="8">
    <location>
        <begin position="722"/>
        <end position="820"/>
    </location>
</feature>
<evidence type="ECO:0000256" key="1">
    <source>
        <dbReference type="ARBA" id="ARBA00004496"/>
    </source>
</evidence>
<dbReference type="PANTHER" id="PTHR34491">
    <property type="entry name" value="A-TYPE INCLUSION PROTEIN, PUTATIVE-RELATED"/>
    <property type="match status" value="1"/>
</dbReference>
<feature type="compositionally biased region" description="Basic and acidic residues" evidence="8">
    <location>
        <begin position="199"/>
        <end position="224"/>
    </location>
</feature>
<feature type="compositionally biased region" description="Pro residues" evidence="8">
    <location>
        <begin position="798"/>
        <end position="814"/>
    </location>
</feature>
<evidence type="ECO:0000256" key="2">
    <source>
        <dbReference type="ARBA" id="ARBA00007112"/>
    </source>
</evidence>
<dbReference type="Proteomes" id="UP000474640">
    <property type="component" value="Unassembled WGS sequence"/>
</dbReference>
<dbReference type="AlphaFoldDB" id="A0A7C8V3P9"/>
<sequence>MPGGHIFNKDGTRMIKVRSTPQTPSLETPPTHDTHSNGLPSEVVAGPNTTSGSKKKKKKNRNKGAAITHDSHLDPTNHNSHHDNHDHFEPSVQGPSNKISHPQAGPNTSRQHLQEYYDAIQASLDQFDSNDVDVEGDDYYSDDEPHPETTEPSYDGASNQQPGELEVPTSKKNKKKKKKKGAGNQPAAQGEGSQAPSHETARKDAQKSSKDRIWNTSTSEERERIKNFWLSLGEDERRSLVKVEKEAVLKKMKEQQKHSCSCSVCGRKRTAIEEELEVLYDAYYEELEHPSKGLPQARRMEELPELEDDDEGPYEDEDDEYEDEDVSEDGHRSVQQDFFNFGNSLTVRGTQRLKSRDYGKTDNADSLVLLEEGGILTVADDLLKNDGKKFIEMMEQLAERRMAREEEASQHAHGINNQMHSGLQHNHSHVPNGNPDYDQEEDEEDYEEEDDEFEDEDDEEPDAMTEEQRMEEGRRMFQIFAARMFEQRVLSAYRERVAIERQKRLLEEEEDEKRKEIEQKERKLREKEKKSAKRKAQKEAKEAEMREKAEKKAREEAEKKAEEERKAEEARRRKEEQRLKREAEKKVADEERLRKEEEKKKRLQEEREREQERERKRKEQLEQEKKKKAEVARKQKEEKDLRDKEKREKDEKDRKDREIRKKVAEEKERARKEAEGNVAIPKIATTPILSPASKASITPSHSLHPPTIVPAVVSPRLAVATPALPKQTSPGKAKSSARGSVASSPQTPKVQARSSIGSSTALPQPSTPAALSTSSTPSLASIVPAGPIGPLKQSQLPAGPPGLPLPGTPAPPGLSPQGTTPIGHIPPIGAPHGFPSHLSPPPGVPPPDSFPMLPGQGSFMPPGHRPHPIPLSMLPPPSQLGFGMNIFRGFPIPTGNPPLPLGPPSAGLRGFPPSNTRPFMGNDFSGLPQQLSAPGFPQAPGSPFMRPESIQPGHQRQPSGDHIESNSVSTPKPIHRPTPIQRPANAAPGGALLKANIDELSTSLGSSALLGDDEPEEPSLNKADGASPARRGSNVPGGRGVFGGMMPGSSPFFLGHDAGFGGFPSPSNTWGAPSPLFNPSGPWGPPALSPASTGWMPNPSTPFGANQRRTGRVDLIRVLAISNYKQTPKENKSSEGFMPLKLLMKQLNEHEQLAQPNDVGEEELLTITEVEGDWQNGGGVFLRHVDEHGISLKFLNDPDDLRRRVSSSAGLVGTPIGGPGEIGSPVVSASNTTLPFATRPGPTGTGAGVVGSPHF</sequence>
<name>A0A7C8V3P9_ORBOL</name>
<keyword evidence="5 7" id="KW-0346">Stress response</keyword>
<evidence type="ECO:0000256" key="3">
    <source>
        <dbReference type="ARBA" id="ARBA00020733"/>
    </source>
</evidence>
<dbReference type="GO" id="GO:0005737">
    <property type="term" value="C:cytoplasm"/>
    <property type="evidence" value="ECO:0007669"/>
    <property type="project" value="UniProtKB-SubCell"/>
</dbReference>
<feature type="compositionally biased region" description="Basic and acidic residues" evidence="8">
    <location>
        <begin position="537"/>
        <end position="675"/>
    </location>
</feature>
<feature type="compositionally biased region" description="Polar residues" evidence="8">
    <location>
        <begin position="93"/>
        <end position="111"/>
    </location>
</feature>
<evidence type="ECO:0000256" key="6">
    <source>
        <dbReference type="ARBA" id="ARBA00023054"/>
    </source>
</evidence>
<comment type="similarity">
    <text evidence="2 7">Belongs to the NST1 family.</text>
</comment>
<feature type="region of interest" description="Disordered" evidence="8">
    <location>
        <begin position="289"/>
        <end position="331"/>
    </location>
</feature>
<dbReference type="EMBL" id="JAABOJ010000038">
    <property type="protein sequence ID" value="KAF3275370.1"/>
    <property type="molecule type" value="Genomic_DNA"/>
</dbReference>
<feature type="region of interest" description="Disordered" evidence="8">
    <location>
        <begin position="502"/>
        <end position="708"/>
    </location>
</feature>
<protein>
    <recommendedName>
        <fullName evidence="3 7">Stress response protein NST1</fullName>
    </recommendedName>
</protein>
<comment type="function">
    <text evidence="7">May act as a negative regulator of salt tolerance.</text>
</comment>
<feature type="compositionally biased region" description="Basic and acidic residues" evidence="8">
    <location>
        <begin position="69"/>
        <end position="89"/>
    </location>
</feature>
<keyword evidence="4 7" id="KW-0963">Cytoplasm</keyword>
<feature type="compositionally biased region" description="Acidic residues" evidence="8">
    <location>
        <begin position="303"/>
        <end position="327"/>
    </location>
</feature>
<feature type="region of interest" description="Disordered" evidence="8">
    <location>
        <begin position="1"/>
        <end position="224"/>
    </location>
</feature>
<feature type="compositionally biased region" description="Polar residues" evidence="8">
    <location>
        <begin position="19"/>
        <end position="28"/>
    </location>
</feature>
<dbReference type="Pfam" id="PF13945">
    <property type="entry name" value="NST1"/>
    <property type="match status" value="1"/>
</dbReference>
<feature type="compositionally biased region" description="Acidic residues" evidence="8">
    <location>
        <begin position="128"/>
        <end position="142"/>
    </location>
</feature>
<feature type="compositionally biased region" description="Basic residues" evidence="8">
    <location>
        <begin position="53"/>
        <end position="62"/>
    </location>
</feature>
<organism evidence="9 10">
    <name type="scientific">Orbilia oligospora</name>
    <name type="common">Nematode-trapping fungus</name>
    <name type="synonym">Arthrobotrys oligospora</name>
    <dbReference type="NCBI Taxonomy" id="2813651"/>
    <lineage>
        <taxon>Eukaryota</taxon>
        <taxon>Fungi</taxon>
        <taxon>Dikarya</taxon>
        <taxon>Ascomycota</taxon>
        <taxon>Pezizomycotina</taxon>
        <taxon>Orbiliomycetes</taxon>
        <taxon>Orbiliales</taxon>
        <taxon>Orbiliaceae</taxon>
        <taxon>Orbilia</taxon>
    </lineage>
</organism>
<gene>
    <name evidence="9" type="primary">NST1</name>
    <name evidence="9" type="ORF">TWF970_006817</name>
</gene>
<accession>A0A7C8V3P9</accession>
<dbReference type="InterPro" id="IPR025279">
    <property type="entry name" value="NST1"/>
</dbReference>
<feature type="compositionally biased region" description="Basic residues" evidence="8">
    <location>
        <begin position="171"/>
        <end position="181"/>
    </location>
</feature>
<feature type="region of interest" description="Disordered" evidence="8">
    <location>
        <begin position="403"/>
        <end position="472"/>
    </location>
</feature>
<feature type="compositionally biased region" description="Basic and acidic residues" evidence="8">
    <location>
        <begin position="502"/>
        <end position="529"/>
    </location>
</feature>
<feature type="region of interest" description="Disordered" evidence="8">
    <location>
        <begin position="910"/>
        <end position="988"/>
    </location>
</feature>
<reference evidence="9 10" key="1">
    <citation type="submission" date="2020-01" db="EMBL/GenBank/DDBJ databases">
        <authorList>
            <person name="Palmer J.M."/>
        </authorList>
    </citation>
    <scope>NUCLEOTIDE SEQUENCE [LARGE SCALE GENOMIC DNA]</scope>
    <source>
        <strain evidence="9 10">TWF970</strain>
    </source>
</reference>
<comment type="caution">
    <text evidence="9">The sequence shown here is derived from an EMBL/GenBank/DDBJ whole genome shotgun (WGS) entry which is preliminary data.</text>
</comment>
<evidence type="ECO:0000256" key="7">
    <source>
        <dbReference type="RuleBase" id="RU049441"/>
    </source>
</evidence>
<feature type="compositionally biased region" description="Polar residues" evidence="8">
    <location>
        <begin position="415"/>
        <end position="431"/>
    </location>
</feature>
<feature type="region of interest" description="Disordered" evidence="8">
    <location>
        <begin position="1235"/>
        <end position="1255"/>
    </location>
</feature>
<feature type="compositionally biased region" description="Polar residues" evidence="8">
    <location>
        <begin position="150"/>
        <end position="162"/>
    </location>
</feature>
<feature type="compositionally biased region" description="Acidic residues" evidence="8">
    <location>
        <begin position="437"/>
        <end position="465"/>
    </location>
</feature>